<keyword evidence="2" id="KW-0812">Transmembrane</keyword>
<keyword evidence="5" id="KW-1185">Reference proteome</keyword>
<feature type="transmembrane region" description="Helical" evidence="2">
    <location>
        <begin position="12"/>
        <end position="35"/>
    </location>
</feature>
<dbReference type="InterPro" id="IPR054709">
    <property type="entry name" value="CFAP107"/>
</dbReference>
<feature type="domain" description="Alpha/beta hydrolase fold-3" evidence="3">
    <location>
        <begin position="335"/>
        <end position="396"/>
    </location>
</feature>
<dbReference type="InterPro" id="IPR029058">
    <property type="entry name" value="AB_hydrolase_fold"/>
</dbReference>
<organism evidence="4 5">
    <name type="scientific">Labeo rohita</name>
    <name type="common">Indian major carp</name>
    <name type="synonym">Cyprinus rohita</name>
    <dbReference type="NCBI Taxonomy" id="84645"/>
    <lineage>
        <taxon>Eukaryota</taxon>
        <taxon>Metazoa</taxon>
        <taxon>Chordata</taxon>
        <taxon>Craniata</taxon>
        <taxon>Vertebrata</taxon>
        <taxon>Euteleostomi</taxon>
        <taxon>Actinopterygii</taxon>
        <taxon>Neopterygii</taxon>
        <taxon>Teleostei</taxon>
        <taxon>Ostariophysi</taxon>
        <taxon>Cypriniformes</taxon>
        <taxon>Cyprinidae</taxon>
        <taxon>Labeoninae</taxon>
        <taxon>Labeonini</taxon>
        <taxon>Labeo</taxon>
    </lineage>
</organism>
<keyword evidence="1" id="KW-0378">Hydrolase</keyword>
<evidence type="ECO:0000256" key="2">
    <source>
        <dbReference type="SAM" id="Phobius"/>
    </source>
</evidence>
<comment type="caution">
    <text evidence="4">The sequence shown here is derived from an EMBL/GenBank/DDBJ whole genome shotgun (WGS) entry which is preliminary data.</text>
</comment>
<name>A0ABQ8M8S7_LABRO</name>
<feature type="domain" description="Alpha/beta hydrolase fold-3" evidence="3">
    <location>
        <begin position="128"/>
        <end position="278"/>
    </location>
</feature>
<evidence type="ECO:0000313" key="5">
    <source>
        <dbReference type="Proteomes" id="UP000830375"/>
    </source>
</evidence>
<dbReference type="PANTHER" id="PTHR48081:SF32">
    <property type="entry name" value="ALPHA_BETA HYDROLASE FOLD-3 DOMAIN-CONTAINING PROTEIN"/>
    <property type="match status" value="1"/>
</dbReference>
<dbReference type="Gene3D" id="3.40.50.1820">
    <property type="entry name" value="alpha/beta hydrolase"/>
    <property type="match status" value="1"/>
</dbReference>
<dbReference type="InterPro" id="IPR050300">
    <property type="entry name" value="GDXG_lipolytic_enzyme"/>
</dbReference>
<keyword evidence="2" id="KW-1133">Transmembrane helix</keyword>
<sequence length="697" mass="78927">MQHVEAAMYTGIAILLTVFAALFAAFCLLVVVLVYFELRKLNTPPGIANPGKLRLIHGVYVGISIVGQILRRLGLCHQMNFIRWCRCCIMARKRPVPFGLRIKDLTFSGVPVRVYEPTAGTGEKKRGLVFFHGGGWMFGSIDEYEEVCQFISLESETTVVSVGYRLAPEHRYPAQLDDCEVVTRHFLSIAATDFGVDPRRVAVGGDSAGANLAAALCQRLSKTQDGHLPSPCAQVLIYPALQMADFHLPSYQQNHSAPILFRDRTVFFFLHYLNGNTSVSQQILEGRHVPVELKLRYKKWLDPDNLPPQFRKGERSPQVSSSHDADAYHVIKQGLDPEISPLLAEDDVLRLTPPTFVLTCEFDVLRDDGILFLKRLREAGVEVTWEHLSDGFHGIISFFNQGWLTFQSSQKGMDSIYSLAGPHRMFKIKMTAEELRKRCLSVKITAWDRAKEYVNDLYEDGKAMLCKACQHYVDYLRRQDNWSISNPLAKATETKFLLFTRDCETANSSYRMDYTPHMSYRPDVVTFQRSRSSEVWDKFIIHASFSKHHTHTSEQIMFGVDDSQQAYLDVETCSYFLIMTSPPPTAWCRSMMSRMGGRPPPLCPHCTPGALSNWPGSQRGQITQSKAPPTNFGLVASWRARMEQQRAVVPTLSEYKASYPLHPISAFCYSRHVSMPKRFSSSQHPANLSTCTGRAWH</sequence>
<evidence type="ECO:0000259" key="3">
    <source>
        <dbReference type="Pfam" id="PF07859"/>
    </source>
</evidence>
<dbReference type="Proteomes" id="UP000830375">
    <property type="component" value="Unassembled WGS sequence"/>
</dbReference>
<keyword evidence="2" id="KW-0472">Membrane</keyword>
<evidence type="ECO:0000313" key="4">
    <source>
        <dbReference type="EMBL" id="KAI2659129.1"/>
    </source>
</evidence>
<proteinExistence type="predicted"/>
<dbReference type="SUPFAM" id="SSF53474">
    <property type="entry name" value="alpha/beta-Hydrolases"/>
    <property type="match status" value="1"/>
</dbReference>
<dbReference type="PANTHER" id="PTHR48081">
    <property type="entry name" value="AB HYDROLASE SUPERFAMILY PROTEIN C4A8.06C"/>
    <property type="match status" value="1"/>
</dbReference>
<dbReference type="InterPro" id="IPR013094">
    <property type="entry name" value="AB_hydrolase_3"/>
</dbReference>
<reference evidence="4 5" key="1">
    <citation type="submission" date="2022-01" db="EMBL/GenBank/DDBJ databases">
        <title>A high-quality chromosome-level genome assembly of rohu carp, Labeo rohita.</title>
        <authorList>
            <person name="Arick M.A. II"/>
            <person name="Hsu C.-Y."/>
            <person name="Magbanua Z."/>
            <person name="Pechanova O."/>
            <person name="Grover C."/>
            <person name="Miller E."/>
            <person name="Thrash A."/>
            <person name="Ezzel L."/>
            <person name="Alam S."/>
            <person name="Benzie J."/>
            <person name="Hamilton M."/>
            <person name="Karsi A."/>
            <person name="Lawrence M.L."/>
            <person name="Peterson D.G."/>
        </authorList>
    </citation>
    <scope>NUCLEOTIDE SEQUENCE [LARGE SCALE GENOMIC DNA]</scope>
    <source>
        <strain evidence="5">BAU-BD-2019</strain>
        <tissue evidence="4">Blood</tissue>
    </source>
</reference>
<dbReference type="Pfam" id="PF22595">
    <property type="entry name" value="CFAP107"/>
    <property type="match status" value="1"/>
</dbReference>
<evidence type="ECO:0000256" key="1">
    <source>
        <dbReference type="ARBA" id="ARBA00022801"/>
    </source>
</evidence>
<protein>
    <submittedName>
        <fullName evidence="4">Arylacetamide deacetylase-like 4</fullName>
    </submittedName>
</protein>
<accession>A0ABQ8M8S7</accession>
<gene>
    <name evidence="4" type="ORF">H4Q32_023350</name>
</gene>
<dbReference type="EMBL" id="JACTAM010000011">
    <property type="protein sequence ID" value="KAI2659129.1"/>
    <property type="molecule type" value="Genomic_DNA"/>
</dbReference>
<dbReference type="Pfam" id="PF07859">
    <property type="entry name" value="Abhydrolase_3"/>
    <property type="match status" value="2"/>
</dbReference>